<dbReference type="NCBIfam" id="NF041881">
    <property type="entry name" value="PTPDL_fam"/>
    <property type="match status" value="1"/>
</dbReference>
<keyword evidence="2" id="KW-0732">Signal</keyword>
<feature type="region of interest" description="Disordered" evidence="1">
    <location>
        <begin position="346"/>
        <end position="395"/>
    </location>
</feature>
<dbReference type="EMBL" id="AP026866">
    <property type="protein sequence ID" value="BDS06667.1"/>
    <property type="molecule type" value="Genomic_DNA"/>
</dbReference>
<feature type="compositionally biased region" description="Basic and acidic residues" evidence="1">
    <location>
        <begin position="347"/>
        <end position="387"/>
    </location>
</feature>
<dbReference type="AlphaFoldDB" id="A0AAT9FKP1"/>
<feature type="signal peptide" evidence="2">
    <location>
        <begin position="1"/>
        <end position="20"/>
    </location>
</feature>
<gene>
    <name evidence="3" type="ORF">NT6N_17070</name>
</gene>
<proteinExistence type="predicted"/>
<name>A0AAT9FKP1_9BACT</name>
<dbReference type="KEGG" id="osu:NT6N_17070"/>
<evidence type="ECO:0000256" key="1">
    <source>
        <dbReference type="SAM" id="MobiDB-lite"/>
    </source>
</evidence>
<protein>
    <submittedName>
        <fullName evidence="3">Uncharacterized protein</fullName>
    </submittedName>
</protein>
<sequence length="395" mass="44566">MKSVYKLLLLAGALTGQLSADTIVLKTGVKYEGKVLSEDATSYLVQIFVTKSIKDERRIPKDQVQEIIQETDAAKDFKNLGPLTPTPNRMASDIYQGRITAAKSFLKKHPKSDEAKEVQEALDILEKEYAVISKGGVKLNGQLITASDIEANAYDVHARMIAEEFSELAAQGQHQPALRKWEVLKNEYPYSTSFIDSLPLAARVMQGYQKILQQELDTLDARLKQRQTVLSSLSENDRRRAEQTISQKQAKYATLIDQEEKELKTRWLTIDPFNEDALEYNRRSAESEHQSITKLDTSRIKMAGPTYRGAWTALANGQLEEASKLIRELKSSFRMSDKYVTPLADQLEEKENKKKAAEEKAAAEKAEQERLAKEAAEKARKEAAEAKKKPKSNKK</sequence>
<evidence type="ECO:0000313" key="3">
    <source>
        <dbReference type="EMBL" id="BDS06667.1"/>
    </source>
</evidence>
<reference evidence="3" key="1">
    <citation type="submission" date="2024-07" db="EMBL/GenBank/DDBJ databases">
        <title>Complete genome sequence of Verrucomicrobiaceae bacterium NT6N.</title>
        <authorList>
            <person name="Huang C."/>
            <person name="Takami H."/>
            <person name="Hamasaki K."/>
        </authorList>
    </citation>
    <scope>NUCLEOTIDE SEQUENCE</scope>
    <source>
        <strain evidence="3">NT6N</strain>
    </source>
</reference>
<feature type="chain" id="PRO_5043770321" evidence="2">
    <location>
        <begin position="21"/>
        <end position="395"/>
    </location>
</feature>
<evidence type="ECO:0000256" key="2">
    <source>
        <dbReference type="SAM" id="SignalP"/>
    </source>
</evidence>
<accession>A0AAT9FKP1</accession>
<organism evidence="3">
    <name type="scientific">Oceaniferula spumae</name>
    <dbReference type="NCBI Taxonomy" id="2979115"/>
    <lineage>
        <taxon>Bacteria</taxon>
        <taxon>Pseudomonadati</taxon>
        <taxon>Verrucomicrobiota</taxon>
        <taxon>Verrucomicrobiia</taxon>
        <taxon>Verrucomicrobiales</taxon>
        <taxon>Verrucomicrobiaceae</taxon>
        <taxon>Oceaniferula</taxon>
    </lineage>
</organism>